<feature type="compositionally biased region" description="Polar residues" evidence="2">
    <location>
        <begin position="1185"/>
        <end position="1194"/>
    </location>
</feature>
<name>D8LQN1_ECTSI</name>
<gene>
    <name evidence="3" type="ORF">Esi_0006_0205</name>
</gene>
<dbReference type="Proteomes" id="UP000002630">
    <property type="component" value="Linkage Group LG04"/>
</dbReference>
<dbReference type="OrthoDB" id="10359578at2759"/>
<feature type="region of interest" description="Disordered" evidence="2">
    <location>
        <begin position="710"/>
        <end position="730"/>
    </location>
</feature>
<feature type="compositionally biased region" description="Gly residues" evidence="2">
    <location>
        <begin position="997"/>
        <end position="1013"/>
    </location>
</feature>
<sequence length="1302" mass="138399">MYVVGAVSPAGSVVLAGRSGTEVDAMRRDKRYNAPQQRDDGPESLEDGLEIPGFPKPSKPEGFTGNLQGHLEKLSSNARSIHHVLETLCGGLDRLEKKMDTNSSQVEARLANIVHHISGEADEDTMSAWSSIAGGGGGGAGSPTDLGTAPSLRRRGSFGMQMASCSEDSPFDFRNDKISLDEELANVGRDGDESEDVVTSFGGVVERAKDVALQNEGGGRGEVERAAILTAPGNSSSAQATLKPTVVAAGPSASETLENTDEHQNPSEAKDLSSISSPTDTGSPREEDRELPTGLVSGGEDTNDLHPQRRRSNQDDQSDGSNSKLNSARAEEGRNDVMVVSKQESSVGGESVLGEEAEVPGEGNDFVKTAFSPQASIDSGVLDSRLIARQRWIWAFGRICQLVRRRKRKQFEIMSQRATDRTVRMGSRVSVVEKRLDETTEHLLVVNQLRDKSGSHTAQIKNLNEMVKELCKLLGMEEKFNGIVHATKKMVEEKFKSDMTELETRLASGHRELETSLESEIRRNGTKLEDMDDRYARSEEALRRAEERIGEVQEEMHAVGESISDVERRLRVDEDRLGSLENLKKAHQRRLSELRVQLESGTPAAGGAVPIETEPEETDAERMARLLKTAGTATEFLAEDLDKILDSNGGNAGDATATAADNAEANHELGQVLSARSSASNVDHALQELRHVSVNAVECSRLCNDVASASGQAERDEIGPDGGGAGSDSNVDAAVRRVEALCGHIQDLLSTQDKNISSSKNKAELSATGEIERQGSLEGNGGVGLKIDDIVCPNGRKDLVQRLTAARDALLPVIGERSSVGSLRVAFLGLTASVRANLEEKQARDLMEERWNDLRGRVSGLDTSVSDIKDSLHDEGHHRYGSLDMDSDNGEDLEERLGCKADVSWVQRELQRLWDALNARAMAAVGAMSPRTGAGVTEGHGGDPSRPRSAPPTNYDKENHNPETAGQEEGDLDASPSQANSRVISGSLPSSALSTALGGGGGGGGGGSQGAVGGRRASFNEGASLIKDLMKKTSRLEQQMATKADNEEVMKALASVGNKLRKVGIVIPAMQEELANKIERKDLAKLVSMVSNGGGTGEPPPGGHEGPHNNGDGSAVVASRLNSKFRCLSCDRPLPALGPPGPPKLGASGLSMAGAGTPRSPQKTSSQQRLKLTAAEEPGADKNSRPGSPATTSPAVEDVGDVAGWGRGSSNMMIPGGASDMESAYGNGGKDAGARRRQKQQHRQHHEMDQPPGRLEPLGANGEHMAGVLSRYPRMMPPPSRIRTAAGGGIGSRPSSSSGGRI</sequence>
<evidence type="ECO:0000313" key="3">
    <source>
        <dbReference type="EMBL" id="CBN78795.1"/>
    </source>
</evidence>
<evidence type="ECO:0000313" key="4">
    <source>
        <dbReference type="Proteomes" id="UP000002630"/>
    </source>
</evidence>
<feature type="region of interest" description="Disordered" evidence="2">
    <location>
        <begin position="1090"/>
        <end position="1115"/>
    </location>
</feature>
<keyword evidence="1" id="KW-0175">Coiled coil</keyword>
<feature type="compositionally biased region" description="Low complexity" evidence="2">
    <location>
        <begin position="1144"/>
        <end position="1156"/>
    </location>
</feature>
<dbReference type="EMBL" id="FN649729">
    <property type="protein sequence ID" value="CBN78795.1"/>
    <property type="molecule type" value="Genomic_DNA"/>
</dbReference>
<keyword evidence="4" id="KW-1185">Reference proteome</keyword>
<feature type="region of interest" description="Disordered" evidence="2">
    <location>
        <begin position="26"/>
        <end position="68"/>
    </location>
</feature>
<feature type="compositionally biased region" description="Basic and acidic residues" evidence="2">
    <location>
        <begin position="260"/>
        <end position="271"/>
    </location>
</feature>
<feature type="compositionally biased region" description="Low complexity" evidence="2">
    <location>
        <begin position="1292"/>
        <end position="1302"/>
    </location>
</feature>
<feature type="compositionally biased region" description="Polar residues" evidence="2">
    <location>
        <begin position="975"/>
        <end position="984"/>
    </location>
</feature>
<feature type="coiled-coil region" evidence="1">
    <location>
        <begin position="528"/>
        <end position="597"/>
    </location>
</feature>
<feature type="compositionally biased region" description="Polar residues" evidence="2">
    <location>
        <begin position="273"/>
        <end position="282"/>
    </location>
</feature>
<reference evidence="3 4" key="1">
    <citation type="journal article" date="2010" name="Nature">
        <title>The Ectocarpus genome and the independent evolution of multicellularity in brown algae.</title>
        <authorList>
            <person name="Cock J.M."/>
            <person name="Sterck L."/>
            <person name="Rouze P."/>
            <person name="Scornet D."/>
            <person name="Allen A.E."/>
            <person name="Amoutzias G."/>
            <person name="Anthouard V."/>
            <person name="Artiguenave F."/>
            <person name="Aury J.M."/>
            <person name="Badger J.H."/>
            <person name="Beszteri B."/>
            <person name="Billiau K."/>
            <person name="Bonnet E."/>
            <person name="Bothwell J.H."/>
            <person name="Bowler C."/>
            <person name="Boyen C."/>
            <person name="Brownlee C."/>
            <person name="Carrano C.J."/>
            <person name="Charrier B."/>
            <person name="Cho G.Y."/>
            <person name="Coelho S.M."/>
            <person name="Collen J."/>
            <person name="Corre E."/>
            <person name="Da Silva C."/>
            <person name="Delage L."/>
            <person name="Delaroque N."/>
            <person name="Dittami S.M."/>
            <person name="Doulbeau S."/>
            <person name="Elias M."/>
            <person name="Farnham G."/>
            <person name="Gachon C.M."/>
            <person name="Gschloessl B."/>
            <person name="Heesch S."/>
            <person name="Jabbari K."/>
            <person name="Jubin C."/>
            <person name="Kawai H."/>
            <person name="Kimura K."/>
            <person name="Kloareg B."/>
            <person name="Kupper F.C."/>
            <person name="Lang D."/>
            <person name="Le Bail A."/>
            <person name="Leblanc C."/>
            <person name="Lerouge P."/>
            <person name="Lohr M."/>
            <person name="Lopez P.J."/>
            <person name="Martens C."/>
            <person name="Maumus F."/>
            <person name="Michel G."/>
            <person name="Miranda-Saavedra D."/>
            <person name="Morales J."/>
            <person name="Moreau H."/>
            <person name="Motomura T."/>
            <person name="Nagasato C."/>
            <person name="Napoli C.A."/>
            <person name="Nelson D.R."/>
            <person name="Nyvall-Collen P."/>
            <person name="Peters A.F."/>
            <person name="Pommier C."/>
            <person name="Potin P."/>
            <person name="Poulain J."/>
            <person name="Quesneville H."/>
            <person name="Read B."/>
            <person name="Rensing S.A."/>
            <person name="Ritter A."/>
            <person name="Rousvoal S."/>
            <person name="Samanta M."/>
            <person name="Samson G."/>
            <person name="Schroeder D.C."/>
            <person name="Segurens B."/>
            <person name="Strittmatter M."/>
            <person name="Tonon T."/>
            <person name="Tregear J.W."/>
            <person name="Valentin K."/>
            <person name="von Dassow P."/>
            <person name="Yamagishi T."/>
            <person name="Van de Peer Y."/>
            <person name="Wincker P."/>
        </authorList>
    </citation>
    <scope>NUCLEOTIDE SEQUENCE [LARGE SCALE GENOMIC DNA]</scope>
    <source>
        <strain evidence="4">Ec32 / CCAP1310/4</strain>
    </source>
</reference>
<organism evidence="3 4">
    <name type="scientific">Ectocarpus siliculosus</name>
    <name type="common">Brown alga</name>
    <name type="synonym">Conferva siliculosa</name>
    <dbReference type="NCBI Taxonomy" id="2880"/>
    <lineage>
        <taxon>Eukaryota</taxon>
        <taxon>Sar</taxon>
        <taxon>Stramenopiles</taxon>
        <taxon>Ochrophyta</taxon>
        <taxon>PX clade</taxon>
        <taxon>Phaeophyceae</taxon>
        <taxon>Ectocarpales</taxon>
        <taxon>Ectocarpaceae</taxon>
        <taxon>Ectocarpus</taxon>
    </lineage>
</organism>
<feature type="compositionally biased region" description="Polar residues" evidence="2">
    <location>
        <begin position="1159"/>
        <end position="1170"/>
    </location>
</feature>
<feature type="compositionally biased region" description="Low complexity" evidence="2">
    <location>
        <begin position="985"/>
        <end position="996"/>
    </location>
</feature>
<dbReference type="EMBL" id="FN648818">
    <property type="protein sequence ID" value="CBN78795.1"/>
    <property type="molecule type" value="Genomic_DNA"/>
</dbReference>
<feature type="region of interest" description="Disordered" evidence="2">
    <location>
        <begin position="1136"/>
        <end position="1302"/>
    </location>
</feature>
<proteinExistence type="predicted"/>
<evidence type="ECO:0000256" key="1">
    <source>
        <dbReference type="SAM" id="Coils"/>
    </source>
</evidence>
<accession>D8LQN1</accession>
<evidence type="ECO:0000256" key="2">
    <source>
        <dbReference type="SAM" id="MobiDB-lite"/>
    </source>
</evidence>
<feature type="region of interest" description="Disordered" evidence="2">
    <location>
        <begin position="256"/>
        <end position="361"/>
    </location>
</feature>
<protein>
    <submittedName>
        <fullName evidence="3">Uncharacterized protein</fullName>
    </submittedName>
</protein>
<dbReference type="InParanoid" id="D8LQN1"/>
<feature type="region of interest" description="Disordered" evidence="2">
    <location>
        <begin position="930"/>
        <end position="1015"/>
    </location>
</feature>
<feature type="compositionally biased region" description="Basic residues" evidence="2">
    <location>
        <begin position="1235"/>
        <end position="1245"/>
    </location>
</feature>